<organism evidence="1 2">
    <name type="scientific">Aneurinibacillus aneurinilyticus</name>
    <name type="common">Bacillus aneurinolyticus</name>
    <dbReference type="NCBI Taxonomy" id="1391"/>
    <lineage>
        <taxon>Bacteria</taxon>
        <taxon>Bacillati</taxon>
        <taxon>Bacillota</taxon>
        <taxon>Bacilli</taxon>
        <taxon>Bacillales</taxon>
        <taxon>Paenibacillaceae</taxon>
        <taxon>Aneurinibacillus group</taxon>
        <taxon>Aneurinibacillus</taxon>
    </lineage>
</organism>
<dbReference type="RefSeq" id="WP_040305232.1">
    <property type="nucleotide sequence ID" value="NZ_CABKST010000281.1"/>
</dbReference>
<sequence length="166" mass="19305">MKNLNNTVTCIDCGCTYVHSRPGERIVHGYRHKKILSYNAYHADDNKWPTYIFFEVRKEIGKRAYQILCTDNKSMKEKEKAALEIFRVWWLTSFESLLFSASLSRTLETHPDFPSYVLSAIKEQDYVQGILTKEVSESLAAWANKRHANTKGIRWSSLGRLLARKK</sequence>
<reference evidence="1 2" key="1">
    <citation type="submission" date="2020-04" db="EMBL/GenBank/DDBJ databases">
        <authorList>
            <person name="Hitch T.C.A."/>
            <person name="Wylensek D."/>
            <person name="Clavel T."/>
        </authorList>
    </citation>
    <scope>NUCLEOTIDE SEQUENCE [LARGE SCALE GENOMIC DNA]</scope>
    <source>
        <strain evidence="1 2">WB01_D5_05</strain>
    </source>
</reference>
<comment type="caution">
    <text evidence="1">The sequence shown here is derived from an EMBL/GenBank/DDBJ whole genome shotgun (WGS) entry which is preliminary data.</text>
</comment>
<accession>A0A848CXY5</accession>
<dbReference type="GeneID" id="92841854"/>
<evidence type="ECO:0000313" key="1">
    <source>
        <dbReference type="EMBL" id="NME98392.1"/>
    </source>
</evidence>
<proteinExistence type="predicted"/>
<dbReference type="EMBL" id="JABAGO010000013">
    <property type="protein sequence ID" value="NME98392.1"/>
    <property type="molecule type" value="Genomic_DNA"/>
</dbReference>
<dbReference type="AlphaFoldDB" id="A0A848CXY5"/>
<protein>
    <submittedName>
        <fullName evidence="1">Uncharacterized protein</fullName>
    </submittedName>
</protein>
<gene>
    <name evidence="1" type="ORF">HF838_08975</name>
</gene>
<name>A0A848CXY5_ANEAE</name>
<evidence type="ECO:0000313" key="2">
    <source>
        <dbReference type="Proteomes" id="UP000561326"/>
    </source>
</evidence>
<dbReference type="Proteomes" id="UP000561326">
    <property type="component" value="Unassembled WGS sequence"/>
</dbReference>